<dbReference type="InterPro" id="IPR020590">
    <property type="entry name" value="Guanylate_kinase_CS"/>
</dbReference>
<comment type="similarity">
    <text evidence="1">Belongs to the guanylate kinase family.</text>
</comment>
<dbReference type="PROSITE" id="PS00856">
    <property type="entry name" value="GUANYLATE_KINASE_1"/>
    <property type="match status" value="1"/>
</dbReference>
<sequence>MRRVPYHACQPIIISGPSGVGKGTLTTKLRETHPDKFATVVSHTTRPPRPDEIEGTHYYFTSKSDFQALYAQGMFVECTDYNGHYYGTSLQAIQDVIDREMTPLLDIDMEGVKAMKTFKKQSVKYVFVQPPSLVALETRLRGRETEDEESIKSRLAQAVLELEYAARPGIYDLTIVNDDLETAYQTLEKFALSTEPLPPKEKSLRNKVETLFEEIRLRWVH</sequence>
<dbReference type="SUPFAM" id="SSF52540">
    <property type="entry name" value="P-loop containing nucleoside triphosphate hydrolases"/>
    <property type="match status" value="1"/>
</dbReference>
<evidence type="ECO:0000313" key="9">
    <source>
        <dbReference type="Proteomes" id="UP000253153"/>
    </source>
</evidence>
<keyword evidence="5" id="KW-0418">Kinase</keyword>
<dbReference type="CDD" id="cd00071">
    <property type="entry name" value="GMPK"/>
    <property type="match status" value="1"/>
</dbReference>
<name>A0A366SBX3_9HYPO</name>
<keyword evidence="4" id="KW-0547">Nucleotide-binding</keyword>
<dbReference type="EMBL" id="QKXC01000009">
    <property type="protein sequence ID" value="RBR26831.1"/>
    <property type="molecule type" value="Genomic_DNA"/>
</dbReference>
<dbReference type="SMART" id="SM00072">
    <property type="entry name" value="GuKc"/>
    <property type="match status" value="1"/>
</dbReference>
<evidence type="ECO:0000313" key="8">
    <source>
        <dbReference type="EMBL" id="RBR26831.1"/>
    </source>
</evidence>
<evidence type="ECO:0000256" key="6">
    <source>
        <dbReference type="ARBA" id="ARBA00022840"/>
    </source>
</evidence>
<dbReference type="GeneID" id="41989859"/>
<evidence type="ECO:0000259" key="7">
    <source>
        <dbReference type="PROSITE" id="PS50052"/>
    </source>
</evidence>
<dbReference type="EC" id="2.7.4.8" evidence="2"/>
<evidence type="ECO:0000256" key="2">
    <source>
        <dbReference type="ARBA" id="ARBA00012961"/>
    </source>
</evidence>
<dbReference type="Proteomes" id="UP000253153">
    <property type="component" value="Unassembled WGS sequence"/>
</dbReference>
<comment type="caution">
    <text evidence="8">The sequence shown here is derived from an EMBL/GenBank/DDBJ whole genome shotgun (WGS) entry which is preliminary data.</text>
</comment>
<dbReference type="GO" id="GO:0005829">
    <property type="term" value="C:cytosol"/>
    <property type="evidence" value="ECO:0007669"/>
    <property type="project" value="TreeGrafter"/>
</dbReference>
<keyword evidence="9" id="KW-1185">Reference proteome</keyword>
<dbReference type="PANTHER" id="PTHR23117:SF13">
    <property type="entry name" value="GUANYLATE KINASE"/>
    <property type="match status" value="1"/>
</dbReference>
<dbReference type="GO" id="GO:0004385">
    <property type="term" value="F:GMP kinase activity"/>
    <property type="evidence" value="ECO:0007669"/>
    <property type="project" value="UniProtKB-EC"/>
</dbReference>
<dbReference type="PROSITE" id="PS50052">
    <property type="entry name" value="GUANYLATE_KINASE_2"/>
    <property type="match status" value="1"/>
</dbReference>
<dbReference type="AlphaFoldDB" id="A0A366SBX3"/>
<dbReference type="RefSeq" id="XP_031021422.1">
    <property type="nucleotide sequence ID" value="XM_031154563.1"/>
</dbReference>
<evidence type="ECO:0000256" key="1">
    <source>
        <dbReference type="ARBA" id="ARBA00005790"/>
    </source>
</evidence>
<dbReference type="Pfam" id="PF00625">
    <property type="entry name" value="Guanylate_kin"/>
    <property type="match status" value="1"/>
</dbReference>
<dbReference type="GO" id="GO:0005524">
    <property type="term" value="F:ATP binding"/>
    <property type="evidence" value="ECO:0007669"/>
    <property type="project" value="UniProtKB-KW"/>
</dbReference>
<dbReference type="InterPro" id="IPR008145">
    <property type="entry name" value="GK/Ca_channel_bsu"/>
</dbReference>
<proteinExistence type="inferred from homology"/>
<reference evidence="8 9" key="1">
    <citation type="submission" date="2018-06" db="EMBL/GenBank/DDBJ databases">
        <title>Fusarium incarnatum-equiseti species complex species 28.</title>
        <authorList>
            <person name="Gardiner D.M."/>
        </authorList>
    </citation>
    <scope>NUCLEOTIDE SEQUENCE [LARGE SCALE GENOMIC DNA]</scope>
    <source>
        <strain evidence="8 9">FIESC_28</strain>
    </source>
</reference>
<evidence type="ECO:0000256" key="4">
    <source>
        <dbReference type="ARBA" id="ARBA00022741"/>
    </source>
</evidence>
<dbReference type="InterPro" id="IPR027417">
    <property type="entry name" value="P-loop_NTPase"/>
</dbReference>
<accession>A0A366SBX3</accession>
<keyword evidence="6" id="KW-0067">ATP-binding</keyword>
<dbReference type="FunFam" id="3.30.63.10:FF:000002">
    <property type="entry name" value="Guanylate kinase 1"/>
    <property type="match status" value="1"/>
</dbReference>
<dbReference type="NCBIfam" id="TIGR03263">
    <property type="entry name" value="guanyl_kin"/>
    <property type="match status" value="1"/>
</dbReference>
<dbReference type="InterPro" id="IPR017665">
    <property type="entry name" value="Guanylate_kinase"/>
</dbReference>
<keyword evidence="3" id="KW-0808">Transferase</keyword>
<dbReference type="PANTHER" id="PTHR23117">
    <property type="entry name" value="GUANYLATE KINASE-RELATED"/>
    <property type="match status" value="1"/>
</dbReference>
<protein>
    <recommendedName>
        <fullName evidence="2">guanylate kinase</fullName>
        <ecNumber evidence="2">2.7.4.8</ecNumber>
    </recommendedName>
</protein>
<evidence type="ECO:0000256" key="5">
    <source>
        <dbReference type="ARBA" id="ARBA00022777"/>
    </source>
</evidence>
<dbReference type="InterPro" id="IPR008144">
    <property type="entry name" value="Guanylate_kin-like_dom"/>
</dbReference>
<dbReference type="OrthoDB" id="6334211at2759"/>
<evidence type="ECO:0000256" key="3">
    <source>
        <dbReference type="ARBA" id="ARBA00022679"/>
    </source>
</evidence>
<gene>
    <name evidence="8" type="ORF">FIESC28_00412</name>
</gene>
<dbReference type="Gene3D" id="3.40.50.300">
    <property type="entry name" value="P-loop containing nucleotide triphosphate hydrolases"/>
    <property type="match status" value="1"/>
</dbReference>
<feature type="domain" description="Guanylate kinase-like" evidence="7">
    <location>
        <begin position="9"/>
        <end position="192"/>
    </location>
</feature>
<organism evidence="8 9">
    <name type="scientific">Fusarium coffeatum</name>
    <dbReference type="NCBI Taxonomy" id="231269"/>
    <lineage>
        <taxon>Eukaryota</taxon>
        <taxon>Fungi</taxon>
        <taxon>Dikarya</taxon>
        <taxon>Ascomycota</taxon>
        <taxon>Pezizomycotina</taxon>
        <taxon>Sordariomycetes</taxon>
        <taxon>Hypocreomycetidae</taxon>
        <taxon>Hypocreales</taxon>
        <taxon>Nectriaceae</taxon>
        <taxon>Fusarium</taxon>
        <taxon>Fusarium incarnatum-equiseti species complex</taxon>
    </lineage>
</organism>
<dbReference type="Gene3D" id="3.30.63.10">
    <property type="entry name" value="Guanylate Kinase phosphate binding domain"/>
    <property type="match status" value="1"/>
</dbReference>